<dbReference type="Gene3D" id="3.30.420.140">
    <property type="entry name" value="YqgF/RNase H-like domain"/>
    <property type="match status" value="1"/>
</dbReference>
<protein>
    <recommendedName>
        <fullName evidence="1">Putative pre-16S rRNA nuclease</fullName>
        <ecNumber evidence="1">3.1.-.-</ecNumber>
    </recommendedName>
</protein>
<dbReference type="PANTHER" id="PTHR33317">
    <property type="entry name" value="POLYNUCLEOTIDYL TRANSFERASE, RIBONUCLEASE H-LIKE SUPERFAMILY PROTEIN"/>
    <property type="match status" value="1"/>
</dbReference>
<dbReference type="InterPro" id="IPR006641">
    <property type="entry name" value="YqgF/RNaseH-like_dom"/>
</dbReference>
<keyword evidence="1" id="KW-0690">Ribosome biogenesis</keyword>
<organism evidence="2 3">
    <name type="scientific">Corynebacterium poyangense</name>
    <dbReference type="NCBI Taxonomy" id="2684405"/>
    <lineage>
        <taxon>Bacteria</taxon>
        <taxon>Bacillati</taxon>
        <taxon>Actinomycetota</taxon>
        <taxon>Actinomycetes</taxon>
        <taxon>Mycobacteriales</taxon>
        <taxon>Corynebacteriaceae</taxon>
        <taxon>Corynebacterium</taxon>
    </lineage>
</organism>
<dbReference type="RefSeq" id="WP_187973624.1">
    <property type="nucleotide sequence ID" value="NZ_CP046884.1"/>
</dbReference>
<dbReference type="GO" id="GO:0000967">
    <property type="term" value="P:rRNA 5'-end processing"/>
    <property type="evidence" value="ECO:0007669"/>
    <property type="project" value="UniProtKB-UniRule"/>
</dbReference>
<dbReference type="Pfam" id="PF03652">
    <property type="entry name" value="RuvX"/>
    <property type="match status" value="1"/>
</dbReference>
<dbReference type="EMBL" id="CP046884">
    <property type="protein sequence ID" value="QNQ90308.1"/>
    <property type="molecule type" value="Genomic_DNA"/>
</dbReference>
<sequence length="170" mass="18566">MKETPDTPGADDPGSGRRIGIDVGTVRIGVAASDRDARLAMPVETVPRDTRLDDNVDGTDIDRLVEIIAEYDAVEVVVGLPRDLNGHGSISVQHAKDIAKRIARRLQEVHRPLPVRLADERLSTAIATQALRSSGVNTRRGRKVIDQAAAVEILQSWLDARKRLEGESHD</sequence>
<dbReference type="GO" id="GO:0016788">
    <property type="term" value="F:hydrolase activity, acting on ester bonds"/>
    <property type="evidence" value="ECO:0007669"/>
    <property type="project" value="UniProtKB-UniRule"/>
</dbReference>
<dbReference type="SMART" id="SM00732">
    <property type="entry name" value="YqgFc"/>
    <property type="match status" value="1"/>
</dbReference>
<dbReference type="SUPFAM" id="SSF53098">
    <property type="entry name" value="Ribonuclease H-like"/>
    <property type="match status" value="1"/>
</dbReference>
<dbReference type="CDD" id="cd16964">
    <property type="entry name" value="YqgF"/>
    <property type="match status" value="1"/>
</dbReference>
<keyword evidence="1" id="KW-0540">Nuclease</keyword>
<dbReference type="PANTHER" id="PTHR33317:SF4">
    <property type="entry name" value="POLYNUCLEOTIDYL TRANSFERASE, RIBONUCLEASE H-LIKE SUPERFAMILY PROTEIN"/>
    <property type="match status" value="1"/>
</dbReference>
<evidence type="ECO:0000313" key="2">
    <source>
        <dbReference type="EMBL" id="QNQ90308.1"/>
    </source>
</evidence>
<keyword evidence="1" id="KW-0963">Cytoplasm</keyword>
<dbReference type="KEGG" id="cpoy:GP475_06400"/>
<proteinExistence type="inferred from homology"/>
<comment type="subcellular location">
    <subcellularLocation>
        <location evidence="1">Cytoplasm</location>
    </subcellularLocation>
</comment>
<accession>A0A7H0SP33</accession>
<gene>
    <name evidence="2" type="primary">ruvX</name>
    <name evidence="2" type="ORF">GP475_06400</name>
</gene>
<keyword evidence="1" id="KW-0378">Hydrolase</keyword>
<dbReference type="InterPro" id="IPR012337">
    <property type="entry name" value="RNaseH-like_sf"/>
</dbReference>
<dbReference type="GO" id="GO:0005829">
    <property type="term" value="C:cytosol"/>
    <property type="evidence" value="ECO:0007669"/>
    <property type="project" value="TreeGrafter"/>
</dbReference>
<evidence type="ECO:0000256" key="1">
    <source>
        <dbReference type="HAMAP-Rule" id="MF_00651"/>
    </source>
</evidence>
<name>A0A7H0SP33_9CORY</name>
<dbReference type="EC" id="3.1.-.-" evidence="1"/>
<dbReference type="GO" id="GO:0004518">
    <property type="term" value="F:nuclease activity"/>
    <property type="evidence" value="ECO:0007669"/>
    <property type="project" value="UniProtKB-KW"/>
</dbReference>
<dbReference type="InterPro" id="IPR005227">
    <property type="entry name" value="YqgF"/>
</dbReference>
<evidence type="ECO:0000313" key="3">
    <source>
        <dbReference type="Proteomes" id="UP000516320"/>
    </source>
</evidence>
<dbReference type="Proteomes" id="UP000516320">
    <property type="component" value="Chromosome"/>
</dbReference>
<dbReference type="NCBIfam" id="TIGR00250">
    <property type="entry name" value="RNAse_H_YqgF"/>
    <property type="match status" value="1"/>
</dbReference>
<dbReference type="AlphaFoldDB" id="A0A7H0SP33"/>
<dbReference type="InterPro" id="IPR037027">
    <property type="entry name" value="YqgF/RNaseH-like_dom_sf"/>
</dbReference>
<keyword evidence="3" id="KW-1185">Reference proteome</keyword>
<comment type="function">
    <text evidence="1">Could be a nuclease involved in processing of the 5'-end of pre-16S rRNA.</text>
</comment>
<comment type="similarity">
    <text evidence="1">Belongs to the YqgF HJR family.</text>
</comment>
<reference evidence="2 3" key="1">
    <citation type="submission" date="2019-12" db="EMBL/GenBank/DDBJ databases">
        <title>Corynebacterium sp. nov., isolated from feces of the Anser Albifrons in China.</title>
        <authorList>
            <person name="Liu Q."/>
        </authorList>
    </citation>
    <scope>NUCLEOTIDE SEQUENCE [LARGE SCALE GENOMIC DNA]</scope>
    <source>
        <strain evidence="2 3">4H37-19</strain>
    </source>
</reference>
<dbReference type="HAMAP" id="MF_00651">
    <property type="entry name" value="Nuclease_YqgF"/>
    <property type="match status" value="1"/>
</dbReference>